<dbReference type="Gene3D" id="3.30.379.10">
    <property type="entry name" value="Chitobiase/beta-hexosaminidase domain 2-like"/>
    <property type="match status" value="1"/>
</dbReference>
<dbReference type="Proteomes" id="UP000243525">
    <property type="component" value="Unassembled WGS sequence"/>
</dbReference>
<dbReference type="AlphaFoldDB" id="A0A2T5C437"/>
<organism evidence="2 3">
    <name type="scientific">Mangrovibacterium marinum</name>
    <dbReference type="NCBI Taxonomy" id="1639118"/>
    <lineage>
        <taxon>Bacteria</taxon>
        <taxon>Pseudomonadati</taxon>
        <taxon>Bacteroidota</taxon>
        <taxon>Bacteroidia</taxon>
        <taxon>Marinilabiliales</taxon>
        <taxon>Prolixibacteraceae</taxon>
        <taxon>Mangrovibacterium</taxon>
    </lineage>
</organism>
<evidence type="ECO:0000313" key="2">
    <source>
        <dbReference type="EMBL" id="PTN09552.1"/>
    </source>
</evidence>
<keyword evidence="3" id="KW-1185">Reference proteome</keyword>
<protein>
    <submittedName>
        <fullName evidence="2">Glycosyl hydrolase family 20</fullName>
    </submittedName>
</protein>
<dbReference type="InterPro" id="IPR029018">
    <property type="entry name" value="Hex-like_dom2"/>
</dbReference>
<evidence type="ECO:0000313" key="3">
    <source>
        <dbReference type="Proteomes" id="UP000243525"/>
    </source>
</evidence>
<sequence length="905" mass="102024">MNFNRVKKTFYTLLTALIFWSCTGKGKVAIVSKQQGSREKYAVERLSAQLTESGYQVEVVSSADSATGAKIILQQIALDSTAVKGSPAALPEEGYAIESSGRDIQLSATGTSGILYGCLYLVDQLKEKGKLPENISLTDQPEMVMRGTCIGLQKTSYLPGRGVYEYPYTPENFPWFYDKELWIKYLDRLVENRYNSLYLWNGHPFASLVKLKDYPYAVEVDDATFEKNKEMFAFLTKEADKRGIWVIQMFYNIILSKPFAEHHHLKTQDRSRGITPLISDYTRKSIAAFIENYPNVGLLVTLGEAMNTIDDDVDWFTKTIIPGVQDGLKATGSEHEPPIVLRGHDTDAEKVMGASLPIYKNLYTMFKYNGESLTTYEPRDAWESIPTALSKLGSVHISNVHILANLEPFRYGSPDFIEKSVQAMHRDQGANGVHVYPQSSYWDWPYTADKTEPRLLEMDRDWIWYAAWGRYAWKAKRDSLDEVNYWSGRLNDFYGSKTAGENILKAYEEAGEIAPKLLRSFGISDGNRQTLLLGMFMGQLVNPQKYNVYSNFWSSSGPLKEVLQVYAEKEFKGEAHQGETPPQIAAQVVEHGRKAVGAIDAVSGQITENKDEFARLQNDMYCYQAFADCFAEKVKAAMLVLNYKYSNQVEDLEAALPHLEKSLEYFQQLVDLTKDSYLYANSMQTAQRRIPISGVDGTNKTWAELLPHYQTEFDNFKRNLQMLKDNGGQMKADHPILKSVDVQVLNKGVKRYPLKEGVPVYSDNKAKIAAVADELKGLSGVQFSDNEQRAEGTSLKFKSDKPVKVVVGYFNTNSYTILEPPTLETNANANDRGQADIKIANAIDLPGLYPVNVYTYRFDAGEQELVLGKGRVLILGFMDADQEIEIHDAGMVDDPNGPAVDWLFY</sequence>
<dbReference type="RefSeq" id="WP_107821454.1">
    <property type="nucleotide sequence ID" value="NZ_OY782574.1"/>
</dbReference>
<gene>
    <name evidence="2" type="ORF">C8N47_10497</name>
</gene>
<reference evidence="2 3" key="1">
    <citation type="submission" date="2018-04" db="EMBL/GenBank/DDBJ databases">
        <title>Genomic Encyclopedia of Archaeal and Bacterial Type Strains, Phase II (KMG-II): from individual species to whole genera.</title>
        <authorList>
            <person name="Goeker M."/>
        </authorList>
    </citation>
    <scope>NUCLEOTIDE SEQUENCE [LARGE SCALE GENOMIC DNA]</scope>
    <source>
        <strain evidence="2 3">DSM 28823</strain>
    </source>
</reference>
<name>A0A2T5C437_9BACT</name>
<proteinExistence type="predicted"/>
<dbReference type="SUPFAM" id="SSF55545">
    <property type="entry name" value="beta-N-acetylhexosaminidase-like domain"/>
    <property type="match status" value="1"/>
</dbReference>
<dbReference type="OrthoDB" id="99887at2"/>
<keyword evidence="1 2" id="KW-0378">Hydrolase</keyword>
<dbReference type="GO" id="GO:0005975">
    <property type="term" value="P:carbohydrate metabolic process"/>
    <property type="evidence" value="ECO:0007669"/>
    <property type="project" value="UniProtKB-ARBA"/>
</dbReference>
<dbReference type="GO" id="GO:0016787">
    <property type="term" value="F:hydrolase activity"/>
    <property type="evidence" value="ECO:0007669"/>
    <property type="project" value="UniProtKB-KW"/>
</dbReference>
<dbReference type="EMBL" id="QAAD01000004">
    <property type="protein sequence ID" value="PTN09552.1"/>
    <property type="molecule type" value="Genomic_DNA"/>
</dbReference>
<accession>A0A2T5C437</accession>
<evidence type="ECO:0000256" key="1">
    <source>
        <dbReference type="ARBA" id="ARBA00022801"/>
    </source>
</evidence>
<comment type="caution">
    <text evidence="2">The sequence shown here is derived from an EMBL/GenBank/DDBJ whole genome shotgun (WGS) entry which is preliminary data.</text>
</comment>